<gene>
    <name evidence="1" type="ORF">LCGC14_1421400</name>
</gene>
<accession>A0A0F9KCJ0</accession>
<reference evidence="1" key="1">
    <citation type="journal article" date="2015" name="Nature">
        <title>Complex archaea that bridge the gap between prokaryotes and eukaryotes.</title>
        <authorList>
            <person name="Spang A."/>
            <person name="Saw J.H."/>
            <person name="Jorgensen S.L."/>
            <person name="Zaremba-Niedzwiedzka K."/>
            <person name="Martijn J."/>
            <person name="Lind A.E."/>
            <person name="van Eijk R."/>
            <person name="Schleper C."/>
            <person name="Guy L."/>
            <person name="Ettema T.J."/>
        </authorList>
    </citation>
    <scope>NUCLEOTIDE SEQUENCE</scope>
</reference>
<dbReference type="EMBL" id="LAZR01009488">
    <property type="protein sequence ID" value="KKM72351.1"/>
    <property type="molecule type" value="Genomic_DNA"/>
</dbReference>
<organism evidence="1">
    <name type="scientific">marine sediment metagenome</name>
    <dbReference type="NCBI Taxonomy" id="412755"/>
    <lineage>
        <taxon>unclassified sequences</taxon>
        <taxon>metagenomes</taxon>
        <taxon>ecological metagenomes</taxon>
    </lineage>
</organism>
<evidence type="ECO:0000313" key="1">
    <source>
        <dbReference type="EMBL" id="KKM72351.1"/>
    </source>
</evidence>
<dbReference type="AlphaFoldDB" id="A0A0F9KCJ0"/>
<protein>
    <submittedName>
        <fullName evidence="1">Uncharacterized protein</fullName>
    </submittedName>
</protein>
<proteinExistence type="predicted"/>
<sequence length="112" mass="12627">MTLTEASNLGVKREYRYTEAAVPKGAALLHFQGKVFSPGVLTNSYYHCTIVGMSIFEQVKAIQEKKRLTDADMAELLGYGHRMTWTRIKCGQNPAGRLFERRALKAFPEITT</sequence>
<name>A0A0F9KCJ0_9ZZZZ</name>
<comment type="caution">
    <text evidence="1">The sequence shown here is derived from an EMBL/GenBank/DDBJ whole genome shotgun (WGS) entry which is preliminary data.</text>
</comment>